<dbReference type="PANTHER" id="PTHR30486">
    <property type="entry name" value="TWITCHING MOTILITY PROTEIN PILT"/>
    <property type="match status" value="1"/>
</dbReference>
<reference evidence="3 4" key="2">
    <citation type="submission" date="2016-08" db="EMBL/GenBank/DDBJ databases">
        <title>Orenia metallireducens sp. nov. strain Z6, a Novel Metal-reducing Firmicute from the Deep Subsurface.</title>
        <authorList>
            <person name="Maxim B.I."/>
            <person name="Kenneth K."/>
            <person name="Flynn T.M."/>
            <person name="Oloughlin E.J."/>
            <person name="Locke R.A."/>
            <person name="Weber J.R."/>
            <person name="Egan S.M."/>
            <person name="Mackie R.I."/>
            <person name="Cann I.K."/>
        </authorList>
    </citation>
    <scope>NUCLEOTIDE SEQUENCE [LARGE SCALE GENOMIC DNA]</scope>
    <source>
        <strain evidence="3 4">Z6</strain>
    </source>
</reference>
<comment type="similarity">
    <text evidence="1">Belongs to the GSP E family.</text>
</comment>
<dbReference type="InterPro" id="IPR050921">
    <property type="entry name" value="T4SS_GSP_E_ATPase"/>
</dbReference>
<sequence length="352" mass="39431">MRLENLLKEGVKLGALDIHLAVGIQAMARINSKLKAIGNEVITPDKMANLLLGMMQEHHKKIFKERGEVDFAFHLDCDGFDHRFRVNAFHQRGSAGGVLRIIPHKIPPLNELGLPQKLKEIALRPRGLFLVTGPTGSGKLTTLASIINFINHKVDRHIITLEDPIEYVHRYDKSIINQREIGSDTLSFANGLRSALRQDPDIILVGEMRDLDTISTAITAAETGHLVLGTLHTNGAAESIERVINVFPPHHQQQVRTQLGLILQGILSQQLIPTSNGLNRVLATELLIVNNAVRNLIREGKVHQIESVMQTSRNSGMHTMDYSLKKLYQENKVNWDDILNRANNINYIKNLI</sequence>
<dbReference type="Gene3D" id="3.40.50.300">
    <property type="entry name" value="P-loop containing nucleotide triphosphate hydrolases"/>
    <property type="match status" value="1"/>
</dbReference>
<dbReference type="OrthoDB" id="9808272at2"/>
<dbReference type="InterPro" id="IPR001482">
    <property type="entry name" value="T2SS/T4SS_dom"/>
</dbReference>
<dbReference type="NCBIfam" id="TIGR01420">
    <property type="entry name" value="pilT_fam"/>
    <property type="match status" value="1"/>
</dbReference>
<keyword evidence="4" id="KW-1185">Reference proteome</keyword>
<evidence type="ECO:0000256" key="1">
    <source>
        <dbReference type="ARBA" id="ARBA00006611"/>
    </source>
</evidence>
<evidence type="ECO:0000259" key="2">
    <source>
        <dbReference type="PROSITE" id="PS00662"/>
    </source>
</evidence>
<dbReference type="SUPFAM" id="SSF52540">
    <property type="entry name" value="P-loop containing nucleoside triphosphate hydrolases"/>
    <property type="match status" value="1"/>
</dbReference>
<accession>A0A1C0ACP8</accession>
<reference evidence="4" key="1">
    <citation type="submission" date="2016-07" db="EMBL/GenBank/DDBJ databases">
        <authorList>
            <person name="Florea S."/>
            <person name="Webb J.S."/>
            <person name="Jaromczyk J."/>
            <person name="Schardl C.L."/>
        </authorList>
    </citation>
    <scope>NUCLEOTIDE SEQUENCE [LARGE SCALE GENOMIC DNA]</scope>
    <source>
        <strain evidence="4">Z6</strain>
    </source>
</reference>
<dbReference type="GO" id="GO:0016887">
    <property type="term" value="F:ATP hydrolysis activity"/>
    <property type="evidence" value="ECO:0007669"/>
    <property type="project" value="InterPro"/>
</dbReference>
<dbReference type="PROSITE" id="PS00662">
    <property type="entry name" value="T2SP_E"/>
    <property type="match status" value="1"/>
</dbReference>
<protein>
    <submittedName>
        <fullName evidence="3">Type IV pili twitching motility protein PilT</fullName>
    </submittedName>
</protein>
<dbReference type="CDD" id="cd01131">
    <property type="entry name" value="PilT"/>
    <property type="match status" value="1"/>
</dbReference>
<dbReference type="GO" id="GO:0005524">
    <property type="term" value="F:ATP binding"/>
    <property type="evidence" value="ECO:0007669"/>
    <property type="project" value="InterPro"/>
</dbReference>
<evidence type="ECO:0000313" key="3">
    <source>
        <dbReference type="EMBL" id="OCL28141.1"/>
    </source>
</evidence>
<gene>
    <name evidence="3" type="ORF">U472_02830</name>
</gene>
<feature type="domain" description="Bacterial type II secretion system protein E" evidence="2">
    <location>
        <begin position="196"/>
        <end position="210"/>
    </location>
</feature>
<dbReference type="InterPro" id="IPR027417">
    <property type="entry name" value="P-loop_NTPase"/>
</dbReference>
<dbReference type="InterPro" id="IPR006321">
    <property type="entry name" value="PilT/PilU"/>
</dbReference>
<dbReference type="AlphaFoldDB" id="A0A1C0ACP8"/>
<dbReference type="Gene3D" id="3.30.450.90">
    <property type="match status" value="1"/>
</dbReference>
<comment type="caution">
    <text evidence="3">The sequence shown here is derived from an EMBL/GenBank/DDBJ whole genome shotgun (WGS) entry which is preliminary data.</text>
</comment>
<name>A0A1C0ACP8_9FIRM</name>
<dbReference type="RefSeq" id="WP_068715290.1">
    <property type="nucleotide sequence ID" value="NZ_LWDV01000006.1"/>
</dbReference>
<evidence type="ECO:0000313" key="4">
    <source>
        <dbReference type="Proteomes" id="UP000093514"/>
    </source>
</evidence>
<dbReference type="Pfam" id="PF00437">
    <property type="entry name" value="T2SSE"/>
    <property type="match status" value="1"/>
</dbReference>
<organism evidence="3 4">
    <name type="scientific">Orenia metallireducens</name>
    <dbReference type="NCBI Taxonomy" id="1413210"/>
    <lineage>
        <taxon>Bacteria</taxon>
        <taxon>Bacillati</taxon>
        <taxon>Bacillota</taxon>
        <taxon>Clostridia</taxon>
        <taxon>Halanaerobiales</taxon>
        <taxon>Halobacteroidaceae</taxon>
        <taxon>Orenia</taxon>
    </lineage>
</organism>
<dbReference type="Proteomes" id="UP000093514">
    <property type="component" value="Unassembled WGS sequence"/>
</dbReference>
<proteinExistence type="inferred from homology"/>
<dbReference type="EMBL" id="LWDV01000006">
    <property type="protein sequence ID" value="OCL28141.1"/>
    <property type="molecule type" value="Genomic_DNA"/>
</dbReference>